<dbReference type="Proteomes" id="UP000254950">
    <property type="component" value="Unassembled WGS sequence"/>
</dbReference>
<dbReference type="AlphaFoldDB" id="A0A380ZGU1"/>
<evidence type="ECO:0000313" key="3">
    <source>
        <dbReference type="Proteomes" id="UP000254950"/>
    </source>
</evidence>
<dbReference type="PANTHER" id="PTHR37469">
    <property type="entry name" value="CELLOBIONIC ACID PHOSPHORYLASE-RELATED"/>
    <property type="match status" value="1"/>
</dbReference>
<dbReference type="GO" id="GO:0030246">
    <property type="term" value="F:carbohydrate binding"/>
    <property type="evidence" value="ECO:0007669"/>
    <property type="project" value="InterPro"/>
</dbReference>
<evidence type="ECO:0000259" key="1">
    <source>
        <dbReference type="Pfam" id="PF06165"/>
    </source>
</evidence>
<gene>
    <name evidence="2" type="ORF">NCTC12862_01594</name>
</gene>
<dbReference type="Gene3D" id="2.70.98.40">
    <property type="entry name" value="Glycoside hydrolase, family 65, N-terminal domain"/>
    <property type="match status" value="1"/>
</dbReference>
<dbReference type="InterPro" id="IPR010383">
    <property type="entry name" value="Glyco_hydrolase_94_b-supersand"/>
</dbReference>
<dbReference type="SUPFAM" id="SSF74650">
    <property type="entry name" value="Galactose mutarotase-like"/>
    <property type="match status" value="1"/>
</dbReference>
<dbReference type="InterPro" id="IPR011013">
    <property type="entry name" value="Gal_mutarotase_sf_dom"/>
</dbReference>
<dbReference type="SMART" id="SM01068">
    <property type="entry name" value="CBM_X"/>
    <property type="match status" value="1"/>
</dbReference>
<dbReference type="Pfam" id="PF06165">
    <property type="entry name" value="GH94_b-supersand"/>
    <property type="match status" value="1"/>
</dbReference>
<dbReference type="PANTHER" id="PTHR37469:SF2">
    <property type="entry name" value="CELLOBIONIC ACID PHOSPHORYLASE"/>
    <property type="match status" value="1"/>
</dbReference>
<dbReference type="InterPro" id="IPR052047">
    <property type="entry name" value="GH94_Enzymes"/>
</dbReference>
<name>A0A380ZGU1_BARDO</name>
<dbReference type="InterPro" id="IPR037018">
    <property type="entry name" value="GH65_N"/>
</dbReference>
<proteinExistence type="predicted"/>
<dbReference type="GO" id="GO:0005975">
    <property type="term" value="P:carbohydrate metabolic process"/>
    <property type="evidence" value="ECO:0007669"/>
    <property type="project" value="InterPro"/>
</dbReference>
<organism evidence="2 3">
    <name type="scientific">Bartonella doshiae</name>
    <dbReference type="NCBI Taxonomy" id="33044"/>
    <lineage>
        <taxon>Bacteria</taxon>
        <taxon>Pseudomonadati</taxon>
        <taxon>Pseudomonadota</taxon>
        <taxon>Alphaproteobacteria</taxon>
        <taxon>Hyphomicrobiales</taxon>
        <taxon>Bartonellaceae</taxon>
        <taxon>Bartonella</taxon>
    </lineage>
</organism>
<dbReference type="GO" id="GO:0003824">
    <property type="term" value="F:catalytic activity"/>
    <property type="evidence" value="ECO:0007669"/>
    <property type="project" value="InterPro"/>
</dbReference>
<protein>
    <submittedName>
        <fullName evidence="2">Cellobiose phosphorylase</fullName>
    </submittedName>
</protein>
<dbReference type="EMBL" id="UFTF01000001">
    <property type="protein sequence ID" value="SUV46183.1"/>
    <property type="molecule type" value="Genomic_DNA"/>
</dbReference>
<reference evidence="2 3" key="1">
    <citation type="submission" date="2018-06" db="EMBL/GenBank/DDBJ databases">
        <authorList>
            <consortium name="Pathogen Informatics"/>
            <person name="Doyle S."/>
        </authorList>
    </citation>
    <scope>NUCLEOTIDE SEQUENCE [LARGE SCALE GENOMIC DNA]</scope>
    <source>
        <strain evidence="2 3">NCTC12862</strain>
    </source>
</reference>
<sequence length="228" mass="26420">MRESYRHYTHDTDEHQHIFTLQHDQINDQSLKTLLASARIILDAQNGSLSEQLKRLDESDFHLAINSHQESHYQLNYKKCNEGRQVTTQTKQSLFASIGLISHQKDSILPVDKKDLQYWNGYGGFNQHNYYVSRLHGHTTTPHPWINVIANHNFGFHVSAKGALFTWANNSRDYQLTPWSNDPISNRPGEALYLVDRLSLKRFSPVSAVECDENVIYDSLPWFLILNL</sequence>
<evidence type="ECO:0000313" key="2">
    <source>
        <dbReference type="EMBL" id="SUV46183.1"/>
    </source>
</evidence>
<feature type="domain" description="Glycosyl hydrolase 94 supersandwich" evidence="1">
    <location>
        <begin position="131"/>
        <end position="208"/>
    </location>
</feature>
<accession>A0A380ZGU1</accession>